<organism evidence="1 2">
    <name type="scientific">Babesia ovis</name>
    <dbReference type="NCBI Taxonomy" id="5869"/>
    <lineage>
        <taxon>Eukaryota</taxon>
        <taxon>Sar</taxon>
        <taxon>Alveolata</taxon>
        <taxon>Apicomplexa</taxon>
        <taxon>Aconoidasida</taxon>
        <taxon>Piroplasmida</taxon>
        <taxon>Babesiidae</taxon>
        <taxon>Babesia</taxon>
    </lineage>
</organism>
<dbReference type="EMBL" id="BLIY01000017">
    <property type="protein sequence ID" value="GFE55154.1"/>
    <property type="molecule type" value="Genomic_DNA"/>
</dbReference>
<reference evidence="1" key="1">
    <citation type="submission" date="2019-12" db="EMBL/GenBank/DDBJ databases">
        <title>Genome sequence of Babesia ovis.</title>
        <authorList>
            <person name="Yamagishi J."/>
            <person name="Sevinc F."/>
            <person name="Xuan X."/>
        </authorList>
    </citation>
    <scope>NUCLEOTIDE SEQUENCE</scope>
    <source>
        <strain evidence="1">Selcuk</strain>
    </source>
</reference>
<sequence>MILAGDSTTTGLIGAFLGIGAFLASAIKPAASVSLSGNTFLDLPGVCLDTEPPNAVTLDSRSLMGIDPDSVSLTDIDLDLPSLSRRDMAKLSLTGIELDLLSLSGIDLAKCSPDTPVAVMGVSDNLETAETGVAVLRLTGLSTSTSREPRLPKLA</sequence>
<evidence type="ECO:0000313" key="1">
    <source>
        <dbReference type="EMBL" id="GFE55154.1"/>
    </source>
</evidence>
<protein>
    <submittedName>
        <fullName evidence="1">DNA polymerase alpha subunit, putative</fullName>
    </submittedName>
</protein>
<name>A0A9W5WVR9_BABOV</name>
<gene>
    <name evidence="1" type="ORF">BaOVIS_025580</name>
</gene>
<dbReference type="Proteomes" id="UP001057455">
    <property type="component" value="Unassembled WGS sequence"/>
</dbReference>
<evidence type="ECO:0000313" key="2">
    <source>
        <dbReference type="Proteomes" id="UP001057455"/>
    </source>
</evidence>
<comment type="caution">
    <text evidence="1">The sequence shown here is derived from an EMBL/GenBank/DDBJ whole genome shotgun (WGS) entry which is preliminary data.</text>
</comment>
<dbReference type="AlphaFoldDB" id="A0A9W5WVR9"/>
<accession>A0A9W5WVR9</accession>
<keyword evidence="2" id="KW-1185">Reference proteome</keyword>
<proteinExistence type="predicted"/>